<comment type="caution">
    <text evidence="3">The sequence shown here is derived from an EMBL/GenBank/DDBJ whole genome shotgun (WGS) entry which is preliminary data.</text>
</comment>
<dbReference type="SUPFAM" id="SSF52540">
    <property type="entry name" value="P-loop containing nucleoside triphosphate hydrolases"/>
    <property type="match status" value="1"/>
</dbReference>
<dbReference type="PROSITE" id="PS50837">
    <property type="entry name" value="NACHT"/>
    <property type="match status" value="1"/>
</dbReference>
<name>A0ABR3J0F4_9AGAR</name>
<organism evidence="3 4">
    <name type="scientific">Hohenbuehelia grisea</name>
    <dbReference type="NCBI Taxonomy" id="104357"/>
    <lineage>
        <taxon>Eukaryota</taxon>
        <taxon>Fungi</taxon>
        <taxon>Dikarya</taxon>
        <taxon>Basidiomycota</taxon>
        <taxon>Agaricomycotina</taxon>
        <taxon>Agaricomycetes</taxon>
        <taxon>Agaricomycetidae</taxon>
        <taxon>Agaricales</taxon>
        <taxon>Pleurotineae</taxon>
        <taxon>Pleurotaceae</taxon>
        <taxon>Hohenbuehelia</taxon>
    </lineage>
</organism>
<proteinExistence type="predicted"/>
<gene>
    <name evidence="3" type="ORF">HGRIS_009083</name>
</gene>
<keyword evidence="4" id="KW-1185">Reference proteome</keyword>
<feature type="domain" description="NACHT" evidence="2">
    <location>
        <begin position="24"/>
        <end position="171"/>
    </location>
</feature>
<sequence length="440" mass="49234">MEGTRVGALANIEEWAENPNSTERVFWVKGSIGVGKSSIAYSAAQRAHENGHLGASFFFSRYEPQLRDPRLLFPTIAFQLAEHNPALRRAITSAITNDLDVSHREPKHQYDALIRRTISAIQHSEHPILFVFDGLDEFESTIASYSDTMCLFITDLSRLSSNVRILATSRPEPYIERIVRSVPPGYLKFIDLDKDTETKKDIVTFLRSGLSEIPTKLGRRLQLGANGCWFSEKQLNRLSWKAGRSFVYATTALRFIGDTVVGDPCTQLDMLLNTSPPSDGPESELDALYLLALQRAYPHNTSDNALKTLNSLLAVICIPPVAPIDGYGPRALIPLSYFAECGPDYAKACLLHLQSIICFHEDNFDDRFFVDEQMHGTRIAHLCIDVLTVIYADIDDTIAARCSFQPASFDLSCFSCNQTLLLAGYQFARFRPFLLSAVFC</sequence>
<evidence type="ECO:0000313" key="4">
    <source>
        <dbReference type="Proteomes" id="UP001556367"/>
    </source>
</evidence>
<evidence type="ECO:0000259" key="2">
    <source>
        <dbReference type="PROSITE" id="PS50837"/>
    </source>
</evidence>
<dbReference type="InterPro" id="IPR056884">
    <property type="entry name" value="NPHP3-like_N"/>
</dbReference>
<evidence type="ECO:0000256" key="1">
    <source>
        <dbReference type="ARBA" id="ARBA00022737"/>
    </source>
</evidence>
<keyword evidence="1" id="KW-0677">Repeat</keyword>
<dbReference type="PANTHER" id="PTHR10039">
    <property type="entry name" value="AMELOGENIN"/>
    <property type="match status" value="1"/>
</dbReference>
<dbReference type="Pfam" id="PF24883">
    <property type="entry name" value="NPHP3_N"/>
    <property type="match status" value="1"/>
</dbReference>
<dbReference type="Gene3D" id="3.40.50.300">
    <property type="entry name" value="P-loop containing nucleotide triphosphate hydrolases"/>
    <property type="match status" value="1"/>
</dbReference>
<reference evidence="4" key="1">
    <citation type="submission" date="2024-06" db="EMBL/GenBank/DDBJ databases">
        <title>Multi-omics analyses provide insights into the biosynthesis of the anticancer antibiotic pleurotin in Hohenbuehelia grisea.</title>
        <authorList>
            <person name="Weaver J.A."/>
            <person name="Alberti F."/>
        </authorList>
    </citation>
    <scope>NUCLEOTIDE SEQUENCE [LARGE SCALE GENOMIC DNA]</scope>
    <source>
        <strain evidence="4">T-177</strain>
    </source>
</reference>
<protein>
    <recommendedName>
        <fullName evidence="2">NACHT domain-containing protein</fullName>
    </recommendedName>
</protein>
<accession>A0ABR3J0F4</accession>
<dbReference type="PANTHER" id="PTHR10039:SF14">
    <property type="entry name" value="NACHT DOMAIN-CONTAINING PROTEIN"/>
    <property type="match status" value="1"/>
</dbReference>
<evidence type="ECO:0000313" key="3">
    <source>
        <dbReference type="EMBL" id="KAL0948983.1"/>
    </source>
</evidence>
<dbReference type="InterPro" id="IPR027417">
    <property type="entry name" value="P-loop_NTPase"/>
</dbReference>
<dbReference type="Proteomes" id="UP001556367">
    <property type="component" value="Unassembled WGS sequence"/>
</dbReference>
<dbReference type="InterPro" id="IPR007111">
    <property type="entry name" value="NACHT_NTPase"/>
</dbReference>
<dbReference type="EMBL" id="JASNQZ010000012">
    <property type="protein sequence ID" value="KAL0948983.1"/>
    <property type="molecule type" value="Genomic_DNA"/>
</dbReference>